<evidence type="ECO:0000259" key="1">
    <source>
        <dbReference type="Pfam" id="PF13883"/>
    </source>
</evidence>
<dbReference type="InterPro" id="IPR055343">
    <property type="entry name" value="CREG_beta-barrel"/>
</dbReference>
<dbReference type="SUPFAM" id="SSF50475">
    <property type="entry name" value="FMN-binding split barrel"/>
    <property type="match status" value="1"/>
</dbReference>
<sequence>MKIPPSAAIHLLHRCAQASLATHSTQLDGYPYATPIPCVPDAHHRPTLCLSALAEHCKNLRADPRCSIALLDPAAESSQSGARLTLLGDMEPFQPTPLELARHLRYQPEIENWLQLDFTFYRLEPRRLRYIEGFGRMGWLEAEQWLDGPALEPEQEAELLEQNTELPADVRLLGADCHGIDYEIAAARRRLAFPAALEADELAARWPEWIAALA</sequence>
<protein>
    <submittedName>
        <fullName evidence="2">Pyridoxamine 5'-phosphate oxidase</fullName>
    </submittedName>
</protein>
<reference evidence="2 3" key="1">
    <citation type="submission" date="2018-08" db="EMBL/GenBank/DDBJ databases">
        <title>Complete genome sequence of JP2-74.</title>
        <authorList>
            <person name="Wu L."/>
        </authorList>
    </citation>
    <scope>NUCLEOTIDE SEQUENCE [LARGE SCALE GENOMIC DNA]</scope>
    <source>
        <strain evidence="2 3">JP2-74</strain>
    </source>
</reference>
<dbReference type="PANTHER" id="PTHR13343:SF17">
    <property type="entry name" value="CELLULAR REPRESSOR OF E1A-STIMULATED GENES, ISOFORM A"/>
    <property type="match status" value="1"/>
</dbReference>
<gene>
    <name evidence="2" type="ORF">D1345_08130</name>
</gene>
<dbReference type="KEGG" id="crz:D1345_08130"/>
<name>A0AAD0W7E8_9NEIS</name>
<organism evidence="2 3">
    <name type="scientific">Chromobacterium rhizoryzae</name>
    <dbReference type="NCBI Taxonomy" id="1778675"/>
    <lineage>
        <taxon>Bacteria</taxon>
        <taxon>Pseudomonadati</taxon>
        <taxon>Pseudomonadota</taxon>
        <taxon>Betaproteobacteria</taxon>
        <taxon>Neisseriales</taxon>
        <taxon>Chromobacteriaceae</taxon>
        <taxon>Chromobacterium</taxon>
    </lineage>
</organism>
<accession>A0AAD0W7E8</accession>
<evidence type="ECO:0000313" key="3">
    <source>
        <dbReference type="Proteomes" id="UP000259465"/>
    </source>
</evidence>
<dbReference type="Gene3D" id="2.30.110.10">
    <property type="entry name" value="Electron Transport, Fmn-binding Protein, Chain A"/>
    <property type="match status" value="1"/>
</dbReference>
<dbReference type="InterPro" id="IPR012349">
    <property type="entry name" value="Split_barrel_FMN-bd"/>
</dbReference>
<dbReference type="Pfam" id="PF13883">
    <property type="entry name" value="CREG_beta-barrel"/>
    <property type="match status" value="1"/>
</dbReference>
<evidence type="ECO:0000313" key="2">
    <source>
        <dbReference type="EMBL" id="AXT46149.1"/>
    </source>
</evidence>
<dbReference type="RefSeq" id="WP_081573979.1">
    <property type="nucleotide sequence ID" value="NZ_CP031968.1"/>
</dbReference>
<dbReference type="Proteomes" id="UP000259465">
    <property type="component" value="Chromosome"/>
</dbReference>
<feature type="domain" description="CREG-like beta-barrel" evidence="1">
    <location>
        <begin position="7"/>
        <end position="146"/>
    </location>
</feature>
<dbReference type="GeneID" id="58559473"/>
<dbReference type="GO" id="GO:0005737">
    <property type="term" value="C:cytoplasm"/>
    <property type="evidence" value="ECO:0007669"/>
    <property type="project" value="UniProtKB-ARBA"/>
</dbReference>
<proteinExistence type="predicted"/>
<keyword evidence="3" id="KW-1185">Reference proteome</keyword>
<dbReference type="PANTHER" id="PTHR13343">
    <property type="entry name" value="CREG1 PROTEIN"/>
    <property type="match status" value="1"/>
</dbReference>
<dbReference type="EMBL" id="CP031968">
    <property type="protein sequence ID" value="AXT46149.1"/>
    <property type="molecule type" value="Genomic_DNA"/>
</dbReference>
<dbReference type="AlphaFoldDB" id="A0AAD0W7E8"/>